<proteinExistence type="predicted"/>
<dbReference type="AlphaFoldDB" id="T1JLK2"/>
<evidence type="ECO:0000313" key="1">
    <source>
        <dbReference type="EnsemblMetazoa" id="SMAR014732-PA"/>
    </source>
</evidence>
<dbReference type="EnsemblMetazoa" id="SMAR014732-RA">
    <property type="protein sequence ID" value="SMAR014732-PA"/>
    <property type="gene ID" value="SMAR014732"/>
</dbReference>
<dbReference type="Proteomes" id="UP000014500">
    <property type="component" value="Unassembled WGS sequence"/>
</dbReference>
<evidence type="ECO:0000313" key="2">
    <source>
        <dbReference type="Proteomes" id="UP000014500"/>
    </source>
</evidence>
<protein>
    <recommendedName>
        <fullName evidence="3">Tyr recombinase domain-containing protein</fullName>
    </recommendedName>
</protein>
<reference evidence="2" key="1">
    <citation type="submission" date="2011-05" db="EMBL/GenBank/DDBJ databases">
        <authorList>
            <person name="Richards S.R."/>
            <person name="Qu J."/>
            <person name="Jiang H."/>
            <person name="Jhangiani S.N."/>
            <person name="Agravi P."/>
            <person name="Goodspeed R."/>
            <person name="Gross S."/>
            <person name="Mandapat C."/>
            <person name="Jackson L."/>
            <person name="Mathew T."/>
            <person name="Pu L."/>
            <person name="Thornton R."/>
            <person name="Saada N."/>
            <person name="Wilczek-Boney K.B."/>
            <person name="Lee S."/>
            <person name="Kovar C."/>
            <person name="Wu Y."/>
            <person name="Scherer S.E."/>
            <person name="Worley K.C."/>
            <person name="Muzny D.M."/>
            <person name="Gibbs R."/>
        </authorList>
    </citation>
    <scope>NUCLEOTIDE SEQUENCE</scope>
    <source>
        <strain evidence="2">Brora</strain>
    </source>
</reference>
<dbReference type="EMBL" id="JH431448">
    <property type="status" value="NOT_ANNOTATED_CDS"/>
    <property type="molecule type" value="Genomic_DNA"/>
</dbReference>
<sequence>MRDFLAKSGVDKSVFGAHTTRSASTSKAAKQVWIQDVLKVARWPSKSTFARFYNRQIIDPNAFHNAVLATEMLPL</sequence>
<organism evidence="1 2">
    <name type="scientific">Strigamia maritima</name>
    <name type="common">European centipede</name>
    <name type="synonym">Geophilus maritimus</name>
    <dbReference type="NCBI Taxonomy" id="126957"/>
    <lineage>
        <taxon>Eukaryota</taxon>
        <taxon>Metazoa</taxon>
        <taxon>Ecdysozoa</taxon>
        <taxon>Arthropoda</taxon>
        <taxon>Myriapoda</taxon>
        <taxon>Chilopoda</taxon>
        <taxon>Pleurostigmophora</taxon>
        <taxon>Geophilomorpha</taxon>
        <taxon>Linotaeniidae</taxon>
        <taxon>Strigamia</taxon>
    </lineage>
</organism>
<dbReference type="HOGENOM" id="CLU_199974_0_0_1"/>
<name>T1JLK2_STRMM</name>
<dbReference type="PhylomeDB" id="T1JLK2"/>
<accession>T1JLK2</accession>
<reference evidence="1" key="2">
    <citation type="submission" date="2015-02" db="UniProtKB">
        <authorList>
            <consortium name="EnsemblMetazoa"/>
        </authorList>
    </citation>
    <scope>IDENTIFICATION</scope>
</reference>
<keyword evidence="2" id="KW-1185">Reference proteome</keyword>
<evidence type="ECO:0008006" key="3">
    <source>
        <dbReference type="Google" id="ProtNLM"/>
    </source>
</evidence>